<organism evidence="2 3">
    <name type="scientific">Candidatus Doudnabacteria bacterium RIFCSPHIGHO2_12_FULL_48_16</name>
    <dbReference type="NCBI Taxonomy" id="1817838"/>
    <lineage>
        <taxon>Bacteria</taxon>
        <taxon>Candidatus Doudnaibacteriota</taxon>
    </lineage>
</organism>
<dbReference type="AlphaFoldDB" id="A0A1F5PLV1"/>
<sequence>MRDLTLSLPLTASKPRIGTWNSAQKLNLILMAGTLLLGFGYLFTISSLGTKGYEIKRVETRLEAEEYEQQTLQIQSSDLQSINQIQGQAAAGRFVPVTNVTYIKDANFALK</sequence>
<comment type="caution">
    <text evidence="2">The sequence shown here is derived from an EMBL/GenBank/DDBJ whole genome shotgun (WGS) entry which is preliminary data.</text>
</comment>
<evidence type="ECO:0000256" key="1">
    <source>
        <dbReference type="SAM" id="Phobius"/>
    </source>
</evidence>
<dbReference type="EMBL" id="MFEY01000004">
    <property type="protein sequence ID" value="OGE90650.1"/>
    <property type="molecule type" value="Genomic_DNA"/>
</dbReference>
<protein>
    <recommendedName>
        <fullName evidence="4">Cell division protein FtsL</fullName>
    </recommendedName>
</protein>
<keyword evidence="1" id="KW-0472">Membrane</keyword>
<keyword evidence="1" id="KW-0812">Transmembrane</keyword>
<feature type="transmembrane region" description="Helical" evidence="1">
    <location>
        <begin position="28"/>
        <end position="48"/>
    </location>
</feature>
<evidence type="ECO:0008006" key="4">
    <source>
        <dbReference type="Google" id="ProtNLM"/>
    </source>
</evidence>
<proteinExistence type="predicted"/>
<keyword evidence="1" id="KW-1133">Transmembrane helix</keyword>
<gene>
    <name evidence="2" type="ORF">A3E29_00760</name>
</gene>
<name>A0A1F5PLV1_9BACT</name>
<reference evidence="2 3" key="1">
    <citation type="journal article" date="2016" name="Nat. Commun.">
        <title>Thousands of microbial genomes shed light on interconnected biogeochemical processes in an aquifer system.</title>
        <authorList>
            <person name="Anantharaman K."/>
            <person name="Brown C.T."/>
            <person name="Hug L.A."/>
            <person name="Sharon I."/>
            <person name="Castelle C.J."/>
            <person name="Probst A.J."/>
            <person name="Thomas B.C."/>
            <person name="Singh A."/>
            <person name="Wilkins M.J."/>
            <person name="Karaoz U."/>
            <person name="Brodie E.L."/>
            <person name="Williams K.H."/>
            <person name="Hubbard S.S."/>
            <person name="Banfield J.F."/>
        </authorList>
    </citation>
    <scope>NUCLEOTIDE SEQUENCE [LARGE SCALE GENOMIC DNA]</scope>
</reference>
<evidence type="ECO:0000313" key="2">
    <source>
        <dbReference type="EMBL" id="OGE90650.1"/>
    </source>
</evidence>
<dbReference type="Proteomes" id="UP000177682">
    <property type="component" value="Unassembled WGS sequence"/>
</dbReference>
<evidence type="ECO:0000313" key="3">
    <source>
        <dbReference type="Proteomes" id="UP000177682"/>
    </source>
</evidence>
<accession>A0A1F5PLV1</accession>